<dbReference type="EMBL" id="LLVT01000002">
    <property type="protein sequence ID" value="KSW11110.1"/>
    <property type="molecule type" value="Genomic_DNA"/>
</dbReference>
<dbReference type="SUPFAM" id="SSF74650">
    <property type="entry name" value="Galactose mutarotase-like"/>
    <property type="match status" value="1"/>
</dbReference>
<dbReference type="OrthoDB" id="4739604at2"/>
<dbReference type="PANTHER" id="PTHR10091">
    <property type="entry name" value="ALDOSE-1-EPIMERASE"/>
    <property type="match status" value="1"/>
</dbReference>
<dbReference type="Gene3D" id="2.70.98.10">
    <property type="match status" value="1"/>
</dbReference>
<accession>A0A0V8RSN8</accession>
<organism evidence="1 2">
    <name type="scientific">Schaalia odontolytica</name>
    <dbReference type="NCBI Taxonomy" id="1660"/>
    <lineage>
        <taxon>Bacteria</taxon>
        <taxon>Bacillati</taxon>
        <taxon>Actinomycetota</taxon>
        <taxon>Actinomycetes</taxon>
        <taxon>Actinomycetales</taxon>
        <taxon>Actinomycetaceae</taxon>
        <taxon>Schaalia</taxon>
    </lineage>
</organism>
<dbReference type="GO" id="GO:0033499">
    <property type="term" value="P:galactose catabolic process via UDP-galactose, Leloir pathway"/>
    <property type="evidence" value="ECO:0007669"/>
    <property type="project" value="TreeGrafter"/>
</dbReference>
<proteinExistence type="predicted"/>
<dbReference type="InterPro" id="IPR014718">
    <property type="entry name" value="GH-type_carb-bd"/>
</dbReference>
<gene>
    <name evidence="1" type="ORF">APY09_06515</name>
</gene>
<dbReference type="GO" id="GO:0006006">
    <property type="term" value="P:glucose metabolic process"/>
    <property type="evidence" value="ECO:0007669"/>
    <property type="project" value="TreeGrafter"/>
</dbReference>
<dbReference type="InterPro" id="IPR037480">
    <property type="entry name" value="YihR-like"/>
</dbReference>
<dbReference type="RefSeq" id="WP_060566884.1">
    <property type="nucleotide sequence ID" value="NZ_CP040006.1"/>
</dbReference>
<dbReference type="Pfam" id="PF01263">
    <property type="entry name" value="Aldose_epim"/>
    <property type="match status" value="1"/>
</dbReference>
<sequence length="299" mass="31721">MLDRSASGREIVLQAGDYEARIVTVGAGLAGLRYRGHELIVSHAVNECPPGYLGKVLMPWPNRVAGGSYSWEGSSYDLPVDEPAFGTALHGFVAFQEWEIAEAETSSVLLCTLIAARYSYPWTLAVSARYSLDADTGLTVELSATNIGEGTAPYGVGFHPYLAVDSVKADDLELENPASIIYEADASMIPVAAHDVASFGLDFRSPAIIGASRLDHAFAGLPEGTWAVTLRDPSSGVGVSLSSDARWLQVYSADYIDRVGVAVEPMSCPPNAFNSGTDVIALKAGETHTLSARITGFES</sequence>
<evidence type="ECO:0000313" key="2">
    <source>
        <dbReference type="Proteomes" id="UP000054686"/>
    </source>
</evidence>
<comment type="caution">
    <text evidence="1">The sequence shown here is derived from an EMBL/GenBank/DDBJ whole genome shotgun (WGS) entry which is preliminary data.</text>
</comment>
<dbReference type="AlphaFoldDB" id="A0A0V8RSN8"/>
<protein>
    <submittedName>
        <fullName evidence="1">Aldose epimerase</fullName>
    </submittedName>
</protein>
<dbReference type="CDD" id="cd09022">
    <property type="entry name" value="Aldose_epim_Ec_YihR"/>
    <property type="match status" value="1"/>
</dbReference>
<name>A0A0V8RSN8_9ACTO</name>
<dbReference type="Proteomes" id="UP000054686">
    <property type="component" value="Unassembled WGS sequence"/>
</dbReference>
<evidence type="ECO:0000313" key="1">
    <source>
        <dbReference type="EMBL" id="KSW11110.1"/>
    </source>
</evidence>
<dbReference type="InterPro" id="IPR011013">
    <property type="entry name" value="Gal_mutarotase_sf_dom"/>
</dbReference>
<dbReference type="GO" id="GO:0030246">
    <property type="term" value="F:carbohydrate binding"/>
    <property type="evidence" value="ECO:0007669"/>
    <property type="project" value="InterPro"/>
</dbReference>
<dbReference type="NCBIfam" id="NF011719">
    <property type="entry name" value="PRK15172.1"/>
    <property type="match status" value="1"/>
</dbReference>
<dbReference type="InterPro" id="IPR008183">
    <property type="entry name" value="Aldose_1/G6P_1-epimerase"/>
</dbReference>
<dbReference type="GO" id="GO:0004034">
    <property type="term" value="F:aldose 1-epimerase activity"/>
    <property type="evidence" value="ECO:0007669"/>
    <property type="project" value="TreeGrafter"/>
</dbReference>
<reference evidence="1 2" key="1">
    <citation type="submission" date="2015-10" db="EMBL/GenBank/DDBJ databases">
        <title>Draft Genome of Actinomyces odontolyticus subsp. actinosynbacter strain XH001.</title>
        <authorList>
            <person name="Mclean J.S."/>
            <person name="He X."/>
        </authorList>
    </citation>
    <scope>NUCLEOTIDE SEQUENCE [LARGE SCALE GENOMIC DNA]</scope>
    <source>
        <strain evidence="1 2">XH001</strain>
    </source>
</reference>
<dbReference type="PANTHER" id="PTHR10091:SF0">
    <property type="entry name" value="GALACTOSE MUTAROTASE"/>
    <property type="match status" value="1"/>
</dbReference>